<evidence type="ECO:0000313" key="7">
    <source>
        <dbReference type="Proteomes" id="UP000637632"/>
    </source>
</evidence>
<evidence type="ECO:0000259" key="5">
    <source>
        <dbReference type="PROSITE" id="PS50977"/>
    </source>
</evidence>
<dbReference type="InterPro" id="IPR041586">
    <property type="entry name" value="PsrA_TetR_C"/>
</dbReference>
<feature type="DNA-binding region" description="H-T-H motif" evidence="4">
    <location>
        <begin position="31"/>
        <end position="50"/>
    </location>
</feature>
<evidence type="ECO:0000256" key="4">
    <source>
        <dbReference type="PROSITE-ProRule" id="PRU00335"/>
    </source>
</evidence>
<dbReference type="Proteomes" id="UP000637632">
    <property type="component" value="Unassembled WGS sequence"/>
</dbReference>
<dbReference type="Gene3D" id="1.10.357.10">
    <property type="entry name" value="Tetracycline Repressor, domain 2"/>
    <property type="match status" value="1"/>
</dbReference>
<dbReference type="SUPFAM" id="SSF48498">
    <property type="entry name" value="Tetracyclin repressor-like, C-terminal domain"/>
    <property type="match status" value="1"/>
</dbReference>
<reference evidence="6 7" key="1">
    <citation type="submission" date="2020-08" db="EMBL/GenBank/DDBJ databases">
        <title>Novel species isolated from subtropical streams in China.</title>
        <authorList>
            <person name="Lu H."/>
        </authorList>
    </citation>
    <scope>NUCLEOTIDE SEQUENCE [LARGE SCALE GENOMIC DNA]</scope>
    <source>
        <strain evidence="6 7">CCTCC AB 2015119</strain>
    </source>
</reference>
<evidence type="ECO:0000256" key="3">
    <source>
        <dbReference type="ARBA" id="ARBA00023163"/>
    </source>
</evidence>
<dbReference type="Pfam" id="PF17939">
    <property type="entry name" value="TetR_C_30"/>
    <property type="match status" value="1"/>
</dbReference>
<sequence length="217" mass="24191">MSSVDDLNGKKRAILIAAEKCFAAQSYEGVSIRDIAHEAAVPVALVGYYFGAKNELYHAIFEYHSSYLAERLDKLRHARQQARNDSMLDAVIAAFILPTLQLNQHPEGKYFCRMVMRGAIDQHEASERIYQDFYEPMAKEFIAALRDALPDASADSICWSYQFTLGALLHHVVDTSLPRLAGTPYADKLNLNAAPYLLKFISSGIRATTDTGVAEEN</sequence>
<organism evidence="6 7">
    <name type="scientific">Undibacterium aquatile</name>
    <dbReference type="NCBI Taxonomy" id="1537398"/>
    <lineage>
        <taxon>Bacteria</taxon>
        <taxon>Pseudomonadati</taxon>
        <taxon>Pseudomonadota</taxon>
        <taxon>Betaproteobacteria</taxon>
        <taxon>Burkholderiales</taxon>
        <taxon>Oxalobacteraceae</taxon>
        <taxon>Undibacterium</taxon>
    </lineage>
</organism>
<keyword evidence="7" id="KW-1185">Reference proteome</keyword>
<dbReference type="InterPro" id="IPR001647">
    <property type="entry name" value="HTH_TetR"/>
</dbReference>
<evidence type="ECO:0000256" key="1">
    <source>
        <dbReference type="ARBA" id="ARBA00023015"/>
    </source>
</evidence>
<gene>
    <name evidence="6" type="ORF">H8K26_03385</name>
</gene>
<keyword evidence="1" id="KW-0805">Transcription regulation</keyword>
<dbReference type="PROSITE" id="PS50977">
    <property type="entry name" value="HTH_TETR_2"/>
    <property type="match status" value="1"/>
</dbReference>
<dbReference type="EMBL" id="JACOFT010000001">
    <property type="protein sequence ID" value="MBC3810473.1"/>
    <property type="molecule type" value="Genomic_DNA"/>
</dbReference>
<dbReference type="InterPro" id="IPR050109">
    <property type="entry name" value="HTH-type_TetR-like_transc_reg"/>
</dbReference>
<keyword evidence="2 4" id="KW-0238">DNA-binding</keyword>
<evidence type="ECO:0000313" key="6">
    <source>
        <dbReference type="EMBL" id="MBC3810473.1"/>
    </source>
</evidence>
<dbReference type="RefSeq" id="WP_190477297.1">
    <property type="nucleotide sequence ID" value="NZ_JACOFT010000001.1"/>
</dbReference>
<proteinExistence type="predicted"/>
<protein>
    <submittedName>
        <fullName evidence="6">TetR/AcrR family transcriptional regulator</fullName>
    </submittedName>
</protein>
<evidence type="ECO:0000256" key="2">
    <source>
        <dbReference type="ARBA" id="ARBA00023125"/>
    </source>
</evidence>
<name>A0ABR6XCP0_9BURK</name>
<dbReference type="PANTHER" id="PTHR30055:SF234">
    <property type="entry name" value="HTH-TYPE TRANSCRIPTIONAL REGULATOR BETI"/>
    <property type="match status" value="1"/>
</dbReference>
<dbReference type="InterPro" id="IPR036271">
    <property type="entry name" value="Tet_transcr_reg_TetR-rel_C_sf"/>
</dbReference>
<dbReference type="PANTHER" id="PTHR30055">
    <property type="entry name" value="HTH-TYPE TRANSCRIPTIONAL REGULATOR RUTR"/>
    <property type="match status" value="1"/>
</dbReference>
<keyword evidence="3" id="KW-0804">Transcription</keyword>
<comment type="caution">
    <text evidence="6">The sequence shown here is derived from an EMBL/GenBank/DDBJ whole genome shotgun (WGS) entry which is preliminary data.</text>
</comment>
<dbReference type="SUPFAM" id="SSF46689">
    <property type="entry name" value="Homeodomain-like"/>
    <property type="match status" value="1"/>
</dbReference>
<dbReference type="Pfam" id="PF00440">
    <property type="entry name" value="TetR_N"/>
    <property type="match status" value="1"/>
</dbReference>
<feature type="domain" description="HTH tetR-type" evidence="5">
    <location>
        <begin position="8"/>
        <end position="68"/>
    </location>
</feature>
<accession>A0ABR6XCP0</accession>
<dbReference type="InterPro" id="IPR009057">
    <property type="entry name" value="Homeodomain-like_sf"/>
</dbReference>